<name>A0A1F5ZQT9_9BACT</name>
<evidence type="ECO:0000259" key="2">
    <source>
        <dbReference type="Pfam" id="PF07878"/>
    </source>
</evidence>
<protein>
    <recommendedName>
        <fullName evidence="2">CopG-like ribbon-helix-helix domain-containing protein</fullName>
    </recommendedName>
</protein>
<evidence type="ECO:0000313" key="3">
    <source>
        <dbReference type="EMBL" id="OGG14808.1"/>
    </source>
</evidence>
<dbReference type="Proteomes" id="UP000177383">
    <property type="component" value="Unassembled WGS sequence"/>
</dbReference>
<dbReference type="EMBL" id="MFJE01000011">
    <property type="protein sequence ID" value="OGG14808.1"/>
    <property type="molecule type" value="Genomic_DNA"/>
</dbReference>
<proteinExistence type="predicted"/>
<dbReference type="CDD" id="cd21631">
    <property type="entry name" value="RHH_CopG_NikR-like"/>
    <property type="match status" value="1"/>
</dbReference>
<feature type="domain" description="CopG-like ribbon-helix-helix" evidence="2">
    <location>
        <begin position="1"/>
        <end position="28"/>
    </location>
</feature>
<accession>A0A1F5ZQT9</accession>
<dbReference type="InterPro" id="IPR013321">
    <property type="entry name" value="Arc_rbn_hlx_hlx"/>
</dbReference>
<evidence type="ECO:0000313" key="4">
    <source>
        <dbReference type="Proteomes" id="UP000177383"/>
    </source>
</evidence>
<dbReference type="STRING" id="1798375.A2773_06940"/>
<organism evidence="3 4">
    <name type="scientific">Candidatus Gottesmanbacteria bacterium RIFCSPHIGHO2_01_FULL_39_10</name>
    <dbReference type="NCBI Taxonomy" id="1798375"/>
    <lineage>
        <taxon>Bacteria</taxon>
        <taxon>Candidatus Gottesmaniibacteriota</taxon>
    </lineage>
</organism>
<dbReference type="AlphaFoldDB" id="A0A1F5ZQT9"/>
<dbReference type="Pfam" id="PF07878">
    <property type="entry name" value="RHH_5"/>
    <property type="match status" value="1"/>
</dbReference>
<comment type="caution">
    <text evidence="3">The sequence shown here is derived from an EMBL/GenBank/DDBJ whole genome shotgun (WGS) entry which is preliminary data.</text>
</comment>
<evidence type="ECO:0000256" key="1">
    <source>
        <dbReference type="SAM" id="MobiDB-lite"/>
    </source>
</evidence>
<gene>
    <name evidence="3" type="ORF">A2773_06940</name>
</gene>
<dbReference type="GO" id="GO:0006355">
    <property type="term" value="P:regulation of DNA-templated transcription"/>
    <property type="evidence" value="ECO:0007669"/>
    <property type="project" value="InterPro"/>
</dbReference>
<sequence length="87" mass="9798">MKRLQVYLPEDLMENLRLYAQSQGIPLAEAIREAGKEFSNKPSVKKEIKKSKKRQQTREKDPILAMAGMLGAGPTDASMTVDDIYDD</sequence>
<dbReference type="InterPro" id="IPR012869">
    <property type="entry name" value="RHH_5"/>
</dbReference>
<dbReference type="Gene3D" id="1.10.1220.10">
    <property type="entry name" value="Met repressor-like"/>
    <property type="match status" value="1"/>
</dbReference>
<reference evidence="3 4" key="1">
    <citation type="journal article" date="2016" name="Nat. Commun.">
        <title>Thousands of microbial genomes shed light on interconnected biogeochemical processes in an aquifer system.</title>
        <authorList>
            <person name="Anantharaman K."/>
            <person name="Brown C.T."/>
            <person name="Hug L.A."/>
            <person name="Sharon I."/>
            <person name="Castelle C.J."/>
            <person name="Probst A.J."/>
            <person name="Thomas B.C."/>
            <person name="Singh A."/>
            <person name="Wilkins M.J."/>
            <person name="Karaoz U."/>
            <person name="Brodie E.L."/>
            <person name="Williams K.H."/>
            <person name="Hubbard S.S."/>
            <person name="Banfield J.F."/>
        </authorList>
    </citation>
    <scope>NUCLEOTIDE SEQUENCE [LARGE SCALE GENOMIC DNA]</scope>
</reference>
<feature type="region of interest" description="Disordered" evidence="1">
    <location>
        <begin position="41"/>
        <end position="71"/>
    </location>
</feature>